<protein>
    <submittedName>
        <fullName evidence="2">Uncharacterized protein</fullName>
    </submittedName>
</protein>
<feature type="transmembrane region" description="Helical" evidence="1">
    <location>
        <begin position="159"/>
        <end position="177"/>
    </location>
</feature>
<evidence type="ECO:0000256" key="1">
    <source>
        <dbReference type="SAM" id="Phobius"/>
    </source>
</evidence>
<keyword evidence="1" id="KW-1133">Transmembrane helix</keyword>
<feature type="transmembrane region" description="Helical" evidence="1">
    <location>
        <begin position="6"/>
        <end position="26"/>
    </location>
</feature>
<gene>
    <name evidence="2" type="ORF">NOCA2310022</name>
</gene>
<feature type="transmembrane region" description="Helical" evidence="1">
    <location>
        <begin position="113"/>
        <end position="133"/>
    </location>
</feature>
<proteinExistence type="predicted"/>
<accession>A0A2P2C513</accession>
<organism evidence="2">
    <name type="scientific">metagenome</name>
    <dbReference type="NCBI Taxonomy" id="256318"/>
    <lineage>
        <taxon>unclassified sequences</taxon>
        <taxon>metagenomes</taxon>
    </lineage>
</organism>
<feature type="transmembrane region" description="Helical" evidence="1">
    <location>
        <begin position="83"/>
        <end position="101"/>
    </location>
</feature>
<feature type="transmembrane region" description="Helical" evidence="1">
    <location>
        <begin position="38"/>
        <end position="63"/>
    </location>
</feature>
<dbReference type="AlphaFoldDB" id="A0A2P2C513"/>
<evidence type="ECO:0000313" key="2">
    <source>
        <dbReference type="EMBL" id="CUR55842.1"/>
    </source>
</evidence>
<keyword evidence="1" id="KW-0812">Transmembrane</keyword>
<reference evidence="2" key="1">
    <citation type="submission" date="2015-08" db="EMBL/GenBank/DDBJ databases">
        <authorList>
            <person name="Babu N.S."/>
            <person name="Beckwith C.J."/>
            <person name="Beseler K.G."/>
            <person name="Brison A."/>
            <person name="Carone J.V."/>
            <person name="Caskin T.P."/>
            <person name="Diamond M."/>
            <person name="Durham M.E."/>
            <person name="Foxe J.M."/>
            <person name="Go M."/>
            <person name="Henderson B.A."/>
            <person name="Jones I.B."/>
            <person name="McGettigan J.A."/>
            <person name="Micheletti S.J."/>
            <person name="Nasrallah M.E."/>
            <person name="Ortiz D."/>
            <person name="Piller C.R."/>
            <person name="Privatt S.R."/>
            <person name="Schneider S.L."/>
            <person name="Sharp S."/>
            <person name="Smith T.C."/>
            <person name="Stanton J.D."/>
            <person name="Ullery H.E."/>
            <person name="Wilson R.J."/>
            <person name="Serrano M.G."/>
            <person name="Buck G."/>
            <person name="Lee V."/>
            <person name="Wang Y."/>
            <person name="Carvalho R."/>
            <person name="Voegtly L."/>
            <person name="Shi R."/>
            <person name="Duckworth R."/>
            <person name="Johnson A."/>
            <person name="Loviza R."/>
            <person name="Walstead R."/>
            <person name="Shah Z."/>
            <person name="Kiflezghi M."/>
            <person name="Wade K."/>
            <person name="Ball S.L."/>
            <person name="Bradley K.W."/>
            <person name="Asai D.J."/>
            <person name="Bowman C.A."/>
            <person name="Russell D.A."/>
            <person name="Pope W.H."/>
            <person name="Jacobs-Sera D."/>
            <person name="Hendrix R.W."/>
            <person name="Hatfull G.F."/>
        </authorList>
    </citation>
    <scope>NUCLEOTIDE SEQUENCE</scope>
</reference>
<dbReference type="EMBL" id="CZKA01000025">
    <property type="protein sequence ID" value="CUR55842.1"/>
    <property type="molecule type" value="Genomic_DNA"/>
</dbReference>
<keyword evidence="1" id="KW-0472">Membrane</keyword>
<name>A0A2P2C513_9ZZZZ</name>
<sequence>MLFLLASAVVASLLLVAGWLTIRWVRTSEVRSASRPNVLFWLVGAAVALVGLAVIAQGVRAVSELDSGPQGFTREGALETGDAVSTVTWGVVILVNGVYIWRGARRRGARDRLGRLLILGGYLLLGVALSGAVHEGTMPLSASEVQTDDNSTNSAMLPYLAWGVPAAFLVWVGVKLAHERILMTARLET</sequence>